<keyword evidence="3" id="KW-1185">Reference proteome</keyword>
<evidence type="ECO:0000313" key="3">
    <source>
        <dbReference type="Proteomes" id="UP000214684"/>
    </source>
</evidence>
<feature type="coiled-coil region" evidence="1">
    <location>
        <begin position="6"/>
        <end position="110"/>
    </location>
</feature>
<gene>
    <name evidence="2" type="ORF">B0A64_09230</name>
</gene>
<proteinExistence type="predicted"/>
<dbReference type="AlphaFoldDB" id="A0A227PC90"/>
<dbReference type="Proteomes" id="UP000214684">
    <property type="component" value="Unassembled WGS sequence"/>
</dbReference>
<accession>A0A227PC90</accession>
<evidence type="ECO:0000313" key="2">
    <source>
        <dbReference type="EMBL" id="OXG06994.1"/>
    </source>
</evidence>
<dbReference type="EMBL" id="MUGS01000014">
    <property type="protein sequence ID" value="OXG06994.1"/>
    <property type="molecule type" value="Genomic_DNA"/>
</dbReference>
<evidence type="ECO:0000256" key="1">
    <source>
        <dbReference type="SAM" id="Coils"/>
    </source>
</evidence>
<keyword evidence="1" id="KW-0175">Coiled coil</keyword>
<sequence length="149" mass="17506">MLCSCNTASKKDLSDAKDNLNKANRELQQAAKESRDAAKEKTISEWKNFNNKSEKDVQALNEQIREFQKKITAADQKENLRLKNELNQNHEKLKAMRKKLRERNAEFENGMLKFDDSIVSKNESFQREFNYDMDELDKAVKDLFKNNVK</sequence>
<name>A0A227PC90_9FLAO</name>
<organism evidence="2 3">
    <name type="scientific">Flavobacterium araucananum</name>
    <dbReference type="NCBI Taxonomy" id="946678"/>
    <lineage>
        <taxon>Bacteria</taxon>
        <taxon>Pseudomonadati</taxon>
        <taxon>Bacteroidota</taxon>
        <taxon>Flavobacteriia</taxon>
        <taxon>Flavobacteriales</taxon>
        <taxon>Flavobacteriaceae</taxon>
        <taxon>Flavobacterium</taxon>
    </lineage>
</organism>
<reference evidence="2 3" key="1">
    <citation type="submission" date="2016-11" db="EMBL/GenBank/DDBJ databases">
        <title>Whole genomes of Flavobacteriaceae.</title>
        <authorList>
            <person name="Stine C."/>
            <person name="Li C."/>
            <person name="Tadesse D."/>
        </authorList>
    </citation>
    <scope>NUCLEOTIDE SEQUENCE [LARGE SCALE GENOMIC DNA]</scope>
    <source>
        <strain evidence="2 3">DSM 24704</strain>
    </source>
</reference>
<protein>
    <submittedName>
        <fullName evidence="2">Uncharacterized protein</fullName>
    </submittedName>
</protein>
<comment type="caution">
    <text evidence="2">The sequence shown here is derived from an EMBL/GenBank/DDBJ whole genome shotgun (WGS) entry which is preliminary data.</text>
</comment>